<accession>A0ABP0YDF5</accession>
<dbReference type="EMBL" id="OZ021737">
    <property type="protein sequence ID" value="CAK9318436.1"/>
    <property type="molecule type" value="Genomic_DNA"/>
</dbReference>
<proteinExistence type="predicted"/>
<sequence length="89" mass="9978">MHFLQHTDPSVLHPPETPLTLAASLFTILFLHFCTDPVIHFPHFPLLHPLLSHRLVGFTATVLPFSSFRFPPTPRSIGFGAVLHGYPVQ</sequence>
<dbReference type="Proteomes" id="UP001642487">
    <property type="component" value="Chromosome 3"/>
</dbReference>
<keyword evidence="2" id="KW-1185">Reference proteome</keyword>
<evidence type="ECO:0000313" key="1">
    <source>
        <dbReference type="EMBL" id="CAK9318436.1"/>
    </source>
</evidence>
<gene>
    <name evidence="1" type="ORF">CITCOLO1_LOCUS10401</name>
</gene>
<organism evidence="1 2">
    <name type="scientific">Citrullus colocynthis</name>
    <name type="common">colocynth</name>
    <dbReference type="NCBI Taxonomy" id="252529"/>
    <lineage>
        <taxon>Eukaryota</taxon>
        <taxon>Viridiplantae</taxon>
        <taxon>Streptophyta</taxon>
        <taxon>Embryophyta</taxon>
        <taxon>Tracheophyta</taxon>
        <taxon>Spermatophyta</taxon>
        <taxon>Magnoliopsida</taxon>
        <taxon>eudicotyledons</taxon>
        <taxon>Gunneridae</taxon>
        <taxon>Pentapetalae</taxon>
        <taxon>rosids</taxon>
        <taxon>fabids</taxon>
        <taxon>Cucurbitales</taxon>
        <taxon>Cucurbitaceae</taxon>
        <taxon>Benincaseae</taxon>
        <taxon>Citrullus</taxon>
    </lineage>
</organism>
<reference evidence="1 2" key="1">
    <citation type="submission" date="2024-03" db="EMBL/GenBank/DDBJ databases">
        <authorList>
            <person name="Gkanogiannis A."/>
            <person name="Becerra Lopez-Lavalle L."/>
        </authorList>
    </citation>
    <scope>NUCLEOTIDE SEQUENCE [LARGE SCALE GENOMIC DNA]</scope>
</reference>
<protein>
    <submittedName>
        <fullName evidence="1">Uncharacterized protein</fullName>
    </submittedName>
</protein>
<name>A0ABP0YDF5_9ROSI</name>
<evidence type="ECO:0000313" key="2">
    <source>
        <dbReference type="Proteomes" id="UP001642487"/>
    </source>
</evidence>